<gene>
    <name evidence="1" type="ORF">LTR97_001930</name>
</gene>
<evidence type="ECO:0000313" key="1">
    <source>
        <dbReference type="EMBL" id="KAK5704821.1"/>
    </source>
</evidence>
<evidence type="ECO:0000313" key="2">
    <source>
        <dbReference type="Proteomes" id="UP001310594"/>
    </source>
</evidence>
<organism evidence="1 2">
    <name type="scientific">Elasticomyces elasticus</name>
    <dbReference type="NCBI Taxonomy" id="574655"/>
    <lineage>
        <taxon>Eukaryota</taxon>
        <taxon>Fungi</taxon>
        <taxon>Dikarya</taxon>
        <taxon>Ascomycota</taxon>
        <taxon>Pezizomycotina</taxon>
        <taxon>Dothideomycetes</taxon>
        <taxon>Dothideomycetidae</taxon>
        <taxon>Mycosphaerellales</taxon>
        <taxon>Teratosphaeriaceae</taxon>
        <taxon>Elasticomyces</taxon>
    </lineage>
</organism>
<proteinExistence type="predicted"/>
<dbReference type="AlphaFoldDB" id="A0AAN7VVQ8"/>
<sequence>MAASSEAQTAPPPPLQDLAGTSEELIKRLNESLKHYNDLCLFAPVNSSAVLAQRTDLADKLNSIRSTLAEVTTAIEFTTHDLQDAAAVEATRVSSLNQSVHWYEHGNLLDLPEEQMMALLGAHPPKDAVHFGNHVHHWLSEGIQSFIRTSTAAYDEAVESNEDVHWDWVCEDDPTFAPKRVRLVLALLVLPGGLVPGYQELVWIKGNLLQKHRHLPTTFEQIETLGNGIDAIIEKLFRYPSGHKYNSLVSFPLDICGIERFRVRCTSSDYYDTVRARRTFYKAWKEVSCEDKHGYDSIETHDGSEGGPCWHGINTFLLTELTWRAHDELKHNVKVAAEHILPQELLDNIFEYSLLLEDLPFNPNIRDKVTDNYNCEYWMRDCGYLEHIR</sequence>
<comment type="caution">
    <text evidence="1">The sequence shown here is derived from an EMBL/GenBank/DDBJ whole genome shotgun (WGS) entry which is preliminary data.</text>
</comment>
<protein>
    <submittedName>
        <fullName evidence="1">Uncharacterized protein</fullName>
    </submittedName>
</protein>
<accession>A0AAN7VVQ8</accession>
<reference evidence="1" key="1">
    <citation type="submission" date="2023-08" db="EMBL/GenBank/DDBJ databases">
        <title>Black Yeasts Isolated from many extreme environments.</title>
        <authorList>
            <person name="Coleine C."/>
            <person name="Stajich J.E."/>
            <person name="Selbmann L."/>
        </authorList>
    </citation>
    <scope>NUCLEOTIDE SEQUENCE</scope>
    <source>
        <strain evidence="1">CCFEE 5810</strain>
    </source>
</reference>
<name>A0AAN7VVQ8_9PEZI</name>
<dbReference type="EMBL" id="JAVRQU010000003">
    <property type="protein sequence ID" value="KAK5704821.1"/>
    <property type="molecule type" value="Genomic_DNA"/>
</dbReference>
<dbReference type="Proteomes" id="UP001310594">
    <property type="component" value="Unassembled WGS sequence"/>
</dbReference>